<evidence type="ECO:0000313" key="2">
    <source>
        <dbReference type="EMBL" id="MCZ0702980.1"/>
    </source>
</evidence>
<dbReference type="InterPro" id="IPR050706">
    <property type="entry name" value="Cyclic-di-GMP_PDE-like"/>
</dbReference>
<feature type="domain" description="EAL" evidence="1">
    <location>
        <begin position="1"/>
        <end position="237"/>
    </location>
</feature>
<sequence>MIIDQFIEEEQFYHYYQPIFDLKRQKQLGYEALLRSRVYPNPEFAFQAAKRASLLYELDTKSIKKAIATYQDANVKKAELLLFINVLPSTLVDPRFYSFITDLFNKSSIQAHQLVLEVSESETFDESLDFVTYIHRLRELGIWIALDDVGTGYANFNMIIEIEPDFIKLDRLFSSQLNQSKQKQSLIYFFQNYCQTNQIQLILEGLETKNELTYAKELGVLHAQGYYLGRPALLQEC</sequence>
<dbReference type="Pfam" id="PF00563">
    <property type="entry name" value="EAL"/>
    <property type="match status" value="1"/>
</dbReference>
<dbReference type="SUPFAM" id="SSF141868">
    <property type="entry name" value="EAL domain-like"/>
    <property type="match status" value="1"/>
</dbReference>
<name>A0A9J6RCF1_9BACI</name>
<keyword evidence="3" id="KW-1185">Reference proteome</keyword>
<dbReference type="EMBL" id="JAPRAT010000011">
    <property type="protein sequence ID" value="MCZ0702980.1"/>
    <property type="molecule type" value="Genomic_DNA"/>
</dbReference>
<evidence type="ECO:0000259" key="1">
    <source>
        <dbReference type="PROSITE" id="PS50883"/>
    </source>
</evidence>
<dbReference type="PANTHER" id="PTHR33121:SF76">
    <property type="entry name" value="SIGNALING PROTEIN"/>
    <property type="match status" value="1"/>
</dbReference>
<dbReference type="GO" id="GO:0071111">
    <property type="term" value="F:cyclic-guanylate-specific phosphodiesterase activity"/>
    <property type="evidence" value="ECO:0007669"/>
    <property type="project" value="InterPro"/>
</dbReference>
<evidence type="ECO:0000313" key="3">
    <source>
        <dbReference type="Proteomes" id="UP001084197"/>
    </source>
</evidence>
<dbReference type="AlphaFoldDB" id="A0A9J6RCF1"/>
<organism evidence="2 3">
    <name type="scientific">Natronobacillus azotifigens</name>
    <dbReference type="NCBI Taxonomy" id="472978"/>
    <lineage>
        <taxon>Bacteria</taxon>
        <taxon>Bacillati</taxon>
        <taxon>Bacillota</taxon>
        <taxon>Bacilli</taxon>
        <taxon>Bacillales</taxon>
        <taxon>Bacillaceae</taxon>
        <taxon>Natronobacillus</taxon>
    </lineage>
</organism>
<gene>
    <name evidence="2" type="ORF">OWO01_07125</name>
</gene>
<dbReference type="CDD" id="cd01948">
    <property type="entry name" value="EAL"/>
    <property type="match status" value="1"/>
</dbReference>
<accession>A0A9J6RCF1</accession>
<reference evidence="2" key="1">
    <citation type="submission" date="2022-11" db="EMBL/GenBank/DDBJ databases">
        <title>WGS of Natronobacillus azotifigens 24KS-1, an anaerobic diazotrophic haloalkaliphile from soda-rich habitats.</title>
        <authorList>
            <person name="Sorokin D.Y."/>
            <person name="Merkel A.Y."/>
        </authorList>
    </citation>
    <scope>NUCLEOTIDE SEQUENCE</scope>
    <source>
        <strain evidence="2">24KS-1</strain>
    </source>
</reference>
<dbReference type="Proteomes" id="UP001084197">
    <property type="component" value="Unassembled WGS sequence"/>
</dbReference>
<dbReference type="PANTHER" id="PTHR33121">
    <property type="entry name" value="CYCLIC DI-GMP PHOSPHODIESTERASE PDEF"/>
    <property type="match status" value="1"/>
</dbReference>
<dbReference type="InterPro" id="IPR035919">
    <property type="entry name" value="EAL_sf"/>
</dbReference>
<dbReference type="SMART" id="SM00052">
    <property type="entry name" value="EAL"/>
    <property type="match status" value="1"/>
</dbReference>
<dbReference type="RefSeq" id="WP_268779752.1">
    <property type="nucleotide sequence ID" value="NZ_JAPRAT010000011.1"/>
</dbReference>
<comment type="caution">
    <text evidence="2">The sequence shown here is derived from an EMBL/GenBank/DDBJ whole genome shotgun (WGS) entry which is preliminary data.</text>
</comment>
<proteinExistence type="predicted"/>
<dbReference type="InterPro" id="IPR001633">
    <property type="entry name" value="EAL_dom"/>
</dbReference>
<dbReference type="Gene3D" id="3.20.20.450">
    <property type="entry name" value="EAL domain"/>
    <property type="match status" value="1"/>
</dbReference>
<protein>
    <submittedName>
        <fullName evidence="2">EAL domain-containing protein</fullName>
    </submittedName>
</protein>
<dbReference type="PROSITE" id="PS50883">
    <property type="entry name" value="EAL"/>
    <property type="match status" value="1"/>
</dbReference>